<evidence type="ECO:0000313" key="3">
    <source>
        <dbReference type="Proteomes" id="UP000032487"/>
    </source>
</evidence>
<organism evidence="2 3">
    <name type="scientific">Stutzerimonas stutzeri</name>
    <name type="common">Pseudomonas stutzeri</name>
    <dbReference type="NCBI Taxonomy" id="316"/>
    <lineage>
        <taxon>Bacteria</taxon>
        <taxon>Pseudomonadati</taxon>
        <taxon>Pseudomonadota</taxon>
        <taxon>Gammaproteobacteria</taxon>
        <taxon>Pseudomonadales</taxon>
        <taxon>Pseudomonadaceae</taxon>
        <taxon>Stutzerimonas</taxon>
    </lineage>
</organism>
<evidence type="ECO:0000256" key="1">
    <source>
        <dbReference type="SAM" id="Phobius"/>
    </source>
</evidence>
<sequence length="60" mass="6546">MSWRQSTFLLPSLIALLGMAGLFAALLGDGWWDTLAWLGLGAQAGLGLWPLLPRPRKPSR</sequence>
<dbReference type="EMBL" id="JYHV01000037">
    <property type="protein sequence ID" value="KJH79431.1"/>
    <property type="molecule type" value="Genomic_DNA"/>
</dbReference>
<keyword evidence="1" id="KW-0472">Membrane</keyword>
<comment type="caution">
    <text evidence="2">The sequence shown here is derived from an EMBL/GenBank/DDBJ whole genome shotgun (WGS) entry which is preliminary data.</text>
</comment>
<dbReference type="PATRIC" id="fig|316.101.peg.2821"/>
<reference evidence="2 3" key="1">
    <citation type="submission" date="2015-02" db="EMBL/GenBank/DDBJ databases">
        <title>Draft genome sequence of Pseudomonas stutzeri NT0128 isolated from wheat (Triticum turgidum) rhizosphere.</title>
        <authorList>
            <person name="Tovi N."/>
            <person name="Frenk S."/>
            <person name="Hadar Y."/>
            <person name="Minz D."/>
        </authorList>
    </citation>
    <scope>NUCLEOTIDE SEQUENCE [LARGE SCALE GENOMIC DNA]</scope>
    <source>
        <strain evidence="2 3">NT0128</strain>
    </source>
</reference>
<protein>
    <recommendedName>
        <fullName evidence="4">DUF4175 domain-containing protein</fullName>
    </recommendedName>
</protein>
<evidence type="ECO:0008006" key="4">
    <source>
        <dbReference type="Google" id="ProtNLM"/>
    </source>
</evidence>
<dbReference type="Proteomes" id="UP000032487">
    <property type="component" value="Unassembled WGS sequence"/>
</dbReference>
<name>A0A0D9AJ75_STUST</name>
<evidence type="ECO:0000313" key="2">
    <source>
        <dbReference type="EMBL" id="KJH79431.1"/>
    </source>
</evidence>
<keyword evidence="1" id="KW-0812">Transmembrane</keyword>
<accession>A0A0D9AJ75</accession>
<gene>
    <name evidence="2" type="ORF">UF78_19900</name>
</gene>
<dbReference type="AlphaFoldDB" id="A0A0D9AJ75"/>
<feature type="transmembrane region" description="Helical" evidence="1">
    <location>
        <begin position="34"/>
        <end position="52"/>
    </location>
</feature>
<proteinExistence type="predicted"/>
<keyword evidence="1" id="KW-1133">Transmembrane helix</keyword>
<dbReference type="RefSeq" id="WP_045163942.1">
    <property type="nucleotide sequence ID" value="NZ_JAMOII010000004.1"/>
</dbReference>